<evidence type="ECO:0000259" key="5">
    <source>
        <dbReference type="PROSITE" id="PS50943"/>
    </source>
</evidence>
<dbReference type="Gene3D" id="1.10.260.40">
    <property type="entry name" value="lambda repressor-like DNA-binding domains"/>
    <property type="match status" value="1"/>
</dbReference>
<comment type="caution">
    <text evidence="6">The sequence shown here is derived from an EMBL/GenBank/DDBJ whole genome shotgun (WGS) entry which is preliminary data.</text>
</comment>
<keyword evidence="2" id="KW-0805">Transcription regulation</keyword>
<dbReference type="RefSeq" id="WP_008949107.1">
    <property type="nucleotide sequence ID" value="NZ_AHTH01000001.1"/>
</dbReference>
<dbReference type="eggNOG" id="ENOG5033BG5">
    <property type="taxonomic scope" value="Bacteria"/>
</dbReference>
<dbReference type="CDD" id="cd00093">
    <property type="entry name" value="HTH_XRE"/>
    <property type="match status" value="1"/>
</dbReference>
<keyword evidence="4" id="KW-0804">Transcription</keyword>
<dbReference type="PATRIC" id="fig|1129374.4.peg.14"/>
<dbReference type="InterPro" id="IPR038722">
    <property type="entry name" value="Ner_HTH_dom"/>
</dbReference>
<dbReference type="Proteomes" id="UP000012046">
    <property type="component" value="Unassembled WGS sequence"/>
</dbReference>
<organism evidence="6 7">
    <name type="scientific">Alishewanella jeotgali KCTC 22429</name>
    <dbReference type="NCBI Taxonomy" id="1129374"/>
    <lineage>
        <taxon>Bacteria</taxon>
        <taxon>Pseudomonadati</taxon>
        <taxon>Pseudomonadota</taxon>
        <taxon>Gammaproteobacteria</taxon>
        <taxon>Alteromonadales</taxon>
        <taxon>Alteromonadaceae</taxon>
        <taxon>Alishewanella</taxon>
    </lineage>
</organism>
<evidence type="ECO:0000313" key="6">
    <source>
        <dbReference type="EMBL" id="EHR42714.1"/>
    </source>
</evidence>
<accession>H3Z9L3</accession>
<gene>
    <name evidence="6" type="ORF">AJE_00070</name>
</gene>
<dbReference type="SUPFAM" id="SSF47413">
    <property type="entry name" value="lambda repressor-like DNA-binding domains"/>
    <property type="match status" value="1"/>
</dbReference>
<dbReference type="InterPro" id="IPR010982">
    <property type="entry name" value="Lambda_DNA-bd_dom_sf"/>
</dbReference>
<dbReference type="EMBL" id="AHTH01000001">
    <property type="protein sequence ID" value="EHR42714.1"/>
    <property type="molecule type" value="Genomic_DNA"/>
</dbReference>
<name>H3Z9L3_9ALTE</name>
<reference evidence="6 7" key="1">
    <citation type="journal article" date="2012" name="J. Bacteriol.">
        <title>Genome Sequence of Extracellular-Protease-Producing Alishewanella jeotgali Isolated from Traditional Korean Fermented Seafood.</title>
        <authorList>
            <person name="Jung J."/>
            <person name="Chun J."/>
            <person name="Park W."/>
        </authorList>
    </citation>
    <scope>NUCLEOTIDE SEQUENCE [LARGE SCALE GENOMIC DNA]</scope>
    <source>
        <strain evidence="6 7">KCTC 22429</strain>
    </source>
</reference>
<sequence length="90" mass="9989">MEAEAIKQALHEKGFTFSMIADELGMAPNMLSGVCYRRTTSKKAAEAIAKILDKSVTEVFPDVESYRKTRLPTGNAREAKRAELRQLLAS</sequence>
<proteinExistence type="inferred from homology"/>
<feature type="domain" description="HTH cro/C1-type" evidence="5">
    <location>
        <begin position="6"/>
        <end position="59"/>
    </location>
</feature>
<dbReference type="STRING" id="1129374.AJE_00070"/>
<evidence type="ECO:0000256" key="1">
    <source>
        <dbReference type="ARBA" id="ARBA00006157"/>
    </source>
</evidence>
<keyword evidence="7" id="KW-1185">Reference proteome</keyword>
<dbReference type="PROSITE" id="PS50943">
    <property type="entry name" value="HTH_CROC1"/>
    <property type="match status" value="1"/>
</dbReference>
<keyword evidence="3" id="KW-0238">DNA-binding</keyword>
<dbReference type="GO" id="GO:0003677">
    <property type="term" value="F:DNA binding"/>
    <property type="evidence" value="ECO:0007669"/>
    <property type="project" value="UniProtKB-KW"/>
</dbReference>
<dbReference type="AlphaFoldDB" id="H3Z9L3"/>
<evidence type="ECO:0000256" key="3">
    <source>
        <dbReference type="ARBA" id="ARBA00023125"/>
    </source>
</evidence>
<evidence type="ECO:0000256" key="4">
    <source>
        <dbReference type="ARBA" id="ARBA00023163"/>
    </source>
</evidence>
<dbReference type="InterPro" id="IPR001387">
    <property type="entry name" value="Cro/C1-type_HTH"/>
</dbReference>
<evidence type="ECO:0000313" key="7">
    <source>
        <dbReference type="Proteomes" id="UP000012046"/>
    </source>
</evidence>
<comment type="similarity">
    <text evidence="1">Belongs to the ner transcriptional regulatory family.</text>
</comment>
<dbReference type="Pfam" id="PF13693">
    <property type="entry name" value="HTH_35"/>
    <property type="match status" value="1"/>
</dbReference>
<evidence type="ECO:0000256" key="2">
    <source>
        <dbReference type="ARBA" id="ARBA00023015"/>
    </source>
</evidence>
<protein>
    <recommendedName>
        <fullName evidence="5">HTH cro/C1-type domain-containing protein</fullName>
    </recommendedName>
</protein>